<evidence type="ECO:0000256" key="4">
    <source>
        <dbReference type="ARBA" id="ARBA00022801"/>
    </source>
</evidence>
<dbReference type="SUPFAM" id="SSF52317">
    <property type="entry name" value="Class I glutamine amidotransferase-like"/>
    <property type="match status" value="1"/>
</dbReference>
<evidence type="ECO:0000256" key="3">
    <source>
        <dbReference type="ARBA" id="ARBA00022605"/>
    </source>
</evidence>
<dbReference type="Pfam" id="PF00117">
    <property type="entry name" value="GATase"/>
    <property type="match status" value="1"/>
</dbReference>
<dbReference type="CDD" id="cd01748">
    <property type="entry name" value="GATase1_IGP_Synthase"/>
    <property type="match status" value="1"/>
</dbReference>
<feature type="active site" description="Nucleophile" evidence="10">
    <location>
        <position position="106"/>
    </location>
</feature>
<comment type="pathway">
    <text evidence="1 10">Amino-acid biosynthesis; L-histidine biosynthesis; L-histidine from 5-phospho-alpha-D-ribose 1-diphosphate: step 5/9.</text>
</comment>
<keyword evidence="12" id="KW-0328">Glycosyltransferase</keyword>
<dbReference type="HAMAP" id="MF_00278">
    <property type="entry name" value="HisH"/>
    <property type="match status" value="1"/>
</dbReference>
<dbReference type="PANTHER" id="PTHR42701:SF1">
    <property type="entry name" value="IMIDAZOLE GLYCEROL PHOSPHATE SYNTHASE SUBUNIT HISH"/>
    <property type="match status" value="1"/>
</dbReference>
<keyword evidence="5 10" id="KW-0315">Glutamine amidotransferase</keyword>
<keyword evidence="6 10" id="KW-0368">Histidine biosynthesis</keyword>
<feature type="active site" evidence="10">
    <location>
        <position position="210"/>
    </location>
</feature>
<dbReference type="PIRSF" id="PIRSF000495">
    <property type="entry name" value="Amidotransf_hisH"/>
    <property type="match status" value="1"/>
</dbReference>
<feature type="active site" evidence="10">
    <location>
        <position position="208"/>
    </location>
</feature>
<accession>A0ABS4NDM7</accession>
<evidence type="ECO:0000259" key="11">
    <source>
        <dbReference type="Pfam" id="PF00117"/>
    </source>
</evidence>
<dbReference type="Gene3D" id="3.40.50.880">
    <property type="match status" value="1"/>
</dbReference>
<comment type="catalytic activity">
    <reaction evidence="9 10">
        <text>L-glutamine + H2O = L-glutamate + NH4(+)</text>
        <dbReference type="Rhea" id="RHEA:15889"/>
        <dbReference type="ChEBI" id="CHEBI:15377"/>
        <dbReference type="ChEBI" id="CHEBI:28938"/>
        <dbReference type="ChEBI" id="CHEBI:29985"/>
        <dbReference type="ChEBI" id="CHEBI:58359"/>
        <dbReference type="EC" id="3.5.1.2"/>
    </reaction>
</comment>
<sequence length="227" mass="25526">MRRRKSTIELKAYLLQKAYYDLKGGVILIGIIDYGMGNLRSVEKAFQYLGCEAKIIDEVKMIRDADALVLPGVGAFPDAMELLNKKGFSNAIKEEVKKGKLILGICLGMQLLFDKSYEVKEVDGLHLLKGEIKEIKTNLKVPHIGWNSLIIRKNVPLLKKIKNGDNVYFVHSYYLTNGDEEDICAITEYGIEIPAVVCKDNIFSCQFHPEKSGDVGLQILKNFAELI</sequence>
<dbReference type="NCBIfam" id="TIGR01855">
    <property type="entry name" value="IMP_synth_hisH"/>
    <property type="match status" value="1"/>
</dbReference>
<dbReference type="PROSITE" id="PS51273">
    <property type="entry name" value="GATASE_TYPE_1"/>
    <property type="match status" value="1"/>
</dbReference>
<gene>
    <name evidence="10" type="primary">hisH</name>
    <name evidence="12" type="ORF">J2Z80_001297</name>
</gene>
<name>A0ABS4NDM7_9THEO</name>
<keyword evidence="13" id="KW-1185">Reference proteome</keyword>
<dbReference type="EMBL" id="JAGGLT010000012">
    <property type="protein sequence ID" value="MBP2071777.1"/>
    <property type="molecule type" value="Genomic_DNA"/>
</dbReference>
<evidence type="ECO:0000256" key="8">
    <source>
        <dbReference type="ARBA" id="ARBA00047838"/>
    </source>
</evidence>
<dbReference type="PANTHER" id="PTHR42701">
    <property type="entry name" value="IMIDAZOLE GLYCEROL PHOSPHATE SYNTHASE SUBUNIT HISH"/>
    <property type="match status" value="1"/>
</dbReference>
<organism evidence="12 13">
    <name type="scientific">Thermoanaerobacterium butyriciformans</name>
    <dbReference type="NCBI Taxonomy" id="1702242"/>
    <lineage>
        <taxon>Bacteria</taxon>
        <taxon>Bacillati</taxon>
        <taxon>Bacillota</taxon>
        <taxon>Clostridia</taxon>
        <taxon>Thermoanaerobacterales</taxon>
        <taxon>Thermoanaerobacteraceae</taxon>
        <taxon>Thermoanaerobacterium</taxon>
    </lineage>
</organism>
<keyword evidence="12" id="KW-0808">Transferase</keyword>
<dbReference type="InterPro" id="IPR010139">
    <property type="entry name" value="Imidazole-glycPsynth_HisH"/>
</dbReference>
<keyword evidence="7 10" id="KW-0456">Lyase</keyword>
<protein>
    <recommendedName>
        <fullName evidence="10">Imidazole glycerol phosphate synthase subunit HisH</fullName>
        <ecNumber evidence="10">4.3.2.10</ecNumber>
    </recommendedName>
    <alternativeName>
        <fullName evidence="10">IGP synthase glutaminase subunit</fullName>
        <ecNumber evidence="10">3.5.1.2</ecNumber>
    </alternativeName>
    <alternativeName>
        <fullName evidence="10">IGP synthase subunit HisH</fullName>
    </alternativeName>
    <alternativeName>
        <fullName evidence="10">ImGP synthase subunit HisH</fullName>
        <shortName evidence="10">IGPS subunit HisH</shortName>
    </alternativeName>
</protein>
<dbReference type="EC" id="3.5.1.2" evidence="10"/>
<evidence type="ECO:0000256" key="7">
    <source>
        <dbReference type="ARBA" id="ARBA00023239"/>
    </source>
</evidence>
<comment type="catalytic activity">
    <reaction evidence="8 10">
        <text>5-[(5-phospho-1-deoxy-D-ribulos-1-ylimino)methylamino]-1-(5-phospho-beta-D-ribosyl)imidazole-4-carboxamide + L-glutamine = D-erythro-1-(imidazol-4-yl)glycerol 3-phosphate + 5-amino-1-(5-phospho-beta-D-ribosyl)imidazole-4-carboxamide + L-glutamate + H(+)</text>
        <dbReference type="Rhea" id="RHEA:24793"/>
        <dbReference type="ChEBI" id="CHEBI:15378"/>
        <dbReference type="ChEBI" id="CHEBI:29985"/>
        <dbReference type="ChEBI" id="CHEBI:58278"/>
        <dbReference type="ChEBI" id="CHEBI:58359"/>
        <dbReference type="ChEBI" id="CHEBI:58475"/>
        <dbReference type="ChEBI" id="CHEBI:58525"/>
        <dbReference type="EC" id="4.3.2.10"/>
    </reaction>
</comment>
<dbReference type="InterPro" id="IPR017926">
    <property type="entry name" value="GATASE"/>
</dbReference>
<keyword evidence="10" id="KW-0963">Cytoplasm</keyword>
<evidence type="ECO:0000256" key="10">
    <source>
        <dbReference type="HAMAP-Rule" id="MF_00278"/>
    </source>
</evidence>
<keyword evidence="3 10" id="KW-0028">Amino-acid biosynthesis</keyword>
<evidence type="ECO:0000256" key="9">
    <source>
        <dbReference type="ARBA" id="ARBA00049534"/>
    </source>
</evidence>
<reference evidence="12" key="1">
    <citation type="submission" date="2021-03" db="EMBL/GenBank/DDBJ databases">
        <title>Genomic Encyclopedia of Type Strains, Phase IV (KMG-IV): sequencing the most valuable type-strain genomes for metagenomic binning, comparative biology and taxonomic classification.</title>
        <authorList>
            <person name="Goeker M."/>
        </authorList>
    </citation>
    <scope>NUCLEOTIDE SEQUENCE</scope>
    <source>
        <strain evidence="12">DSM 101588</strain>
    </source>
</reference>
<evidence type="ECO:0000313" key="13">
    <source>
        <dbReference type="Proteomes" id="UP001166402"/>
    </source>
</evidence>
<comment type="subunit">
    <text evidence="2 10">Heterodimer of HisH and HisF.</text>
</comment>
<dbReference type="GO" id="GO:0016757">
    <property type="term" value="F:glycosyltransferase activity"/>
    <property type="evidence" value="ECO:0007669"/>
    <property type="project" value="UniProtKB-KW"/>
</dbReference>
<dbReference type="Proteomes" id="UP001166402">
    <property type="component" value="Unassembled WGS sequence"/>
</dbReference>
<feature type="domain" description="Glutamine amidotransferase" evidence="11">
    <location>
        <begin position="31"/>
        <end position="223"/>
    </location>
</feature>
<evidence type="ECO:0000256" key="2">
    <source>
        <dbReference type="ARBA" id="ARBA00011152"/>
    </source>
</evidence>
<evidence type="ECO:0000256" key="1">
    <source>
        <dbReference type="ARBA" id="ARBA00005091"/>
    </source>
</evidence>
<comment type="subcellular location">
    <subcellularLocation>
        <location evidence="10">Cytoplasm</location>
    </subcellularLocation>
</comment>
<evidence type="ECO:0000256" key="5">
    <source>
        <dbReference type="ARBA" id="ARBA00022962"/>
    </source>
</evidence>
<comment type="caution">
    <text evidence="12">The sequence shown here is derived from an EMBL/GenBank/DDBJ whole genome shotgun (WGS) entry which is preliminary data.</text>
</comment>
<comment type="function">
    <text evidence="10">IGPS catalyzes the conversion of PRFAR and glutamine to IGP, AICAR and glutamate. The HisH subunit catalyzes the hydrolysis of glutamine to glutamate and ammonia as part of the synthesis of IGP and AICAR. The resulting ammonia molecule is channeled to the active site of HisF.</text>
</comment>
<evidence type="ECO:0000256" key="6">
    <source>
        <dbReference type="ARBA" id="ARBA00023102"/>
    </source>
</evidence>
<proteinExistence type="inferred from homology"/>
<dbReference type="InterPro" id="IPR029062">
    <property type="entry name" value="Class_I_gatase-like"/>
</dbReference>
<dbReference type="EC" id="4.3.2.10" evidence="10"/>
<keyword evidence="4 10" id="KW-0378">Hydrolase</keyword>
<evidence type="ECO:0000313" key="12">
    <source>
        <dbReference type="EMBL" id="MBP2071777.1"/>
    </source>
</evidence>